<gene>
    <name evidence="1" type="ORF">EVAR_46420_1</name>
</gene>
<dbReference type="AlphaFoldDB" id="A0A4C1XGZ4"/>
<keyword evidence="2" id="KW-1185">Reference proteome</keyword>
<evidence type="ECO:0000313" key="1">
    <source>
        <dbReference type="EMBL" id="GBP61559.1"/>
    </source>
</evidence>
<sequence length="70" mass="7653">MTGVKPSSRPSAAKEISSGPFLLLPFHSSSANSFPPPVGYLSIHEATQRSCQCNFSRVTSAYVWRWPPTV</sequence>
<name>A0A4C1XGZ4_EUMVA</name>
<dbReference type="EMBL" id="BGZK01000817">
    <property type="protein sequence ID" value="GBP61559.1"/>
    <property type="molecule type" value="Genomic_DNA"/>
</dbReference>
<proteinExistence type="predicted"/>
<evidence type="ECO:0000313" key="2">
    <source>
        <dbReference type="Proteomes" id="UP000299102"/>
    </source>
</evidence>
<dbReference type="Proteomes" id="UP000299102">
    <property type="component" value="Unassembled WGS sequence"/>
</dbReference>
<protein>
    <submittedName>
        <fullName evidence="1">Uncharacterized protein</fullName>
    </submittedName>
</protein>
<comment type="caution">
    <text evidence="1">The sequence shown here is derived from an EMBL/GenBank/DDBJ whole genome shotgun (WGS) entry which is preliminary data.</text>
</comment>
<accession>A0A4C1XGZ4</accession>
<organism evidence="1 2">
    <name type="scientific">Eumeta variegata</name>
    <name type="common">Bagworm moth</name>
    <name type="synonym">Eumeta japonica</name>
    <dbReference type="NCBI Taxonomy" id="151549"/>
    <lineage>
        <taxon>Eukaryota</taxon>
        <taxon>Metazoa</taxon>
        <taxon>Ecdysozoa</taxon>
        <taxon>Arthropoda</taxon>
        <taxon>Hexapoda</taxon>
        <taxon>Insecta</taxon>
        <taxon>Pterygota</taxon>
        <taxon>Neoptera</taxon>
        <taxon>Endopterygota</taxon>
        <taxon>Lepidoptera</taxon>
        <taxon>Glossata</taxon>
        <taxon>Ditrysia</taxon>
        <taxon>Tineoidea</taxon>
        <taxon>Psychidae</taxon>
        <taxon>Oiketicinae</taxon>
        <taxon>Eumeta</taxon>
    </lineage>
</organism>
<reference evidence="1 2" key="1">
    <citation type="journal article" date="2019" name="Commun. Biol.">
        <title>The bagworm genome reveals a unique fibroin gene that provides high tensile strength.</title>
        <authorList>
            <person name="Kono N."/>
            <person name="Nakamura H."/>
            <person name="Ohtoshi R."/>
            <person name="Tomita M."/>
            <person name="Numata K."/>
            <person name="Arakawa K."/>
        </authorList>
    </citation>
    <scope>NUCLEOTIDE SEQUENCE [LARGE SCALE GENOMIC DNA]</scope>
</reference>